<reference evidence="3" key="1">
    <citation type="submission" date="2016-10" db="EMBL/GenBank/DDBJ databases">
        <authorList>
            <person name="de Groot N.N."/>
        </authorList>
    </citation>
    <scope>NUCLEOTIDE SEQUENCE</scope>
</reference>
<accession>A0A1W1E6M4</accession>
<sequence length="54" mass="6282">MSGNILNHEKSDEDTSETYFEAEQAPKNRDKKVINVILFICLVKIILLKRLILH</sequence>
<keyword evidence="2" id="KW-0472">Membrane</keyword>
<evidence type="ECO:0000313" key="3">
    <source>
        <dbReference type="EMBL" id="SFV89595.1"/>
    </source>
</evidence>
<keyword evidence="2" id="KW-0812">Transmembrane</keyword>
<gene>
    <name evidence="3" type="ORF">MNB_SUP05-SYMBIONT-5-702</name>
</gene>
<name>A0A1W1E6M4_9ZZZZ</name>
<dbReference type="AlphaFoldDB" id="A0A1W1E6M4"/>
<feature type="region of interest" description="Disordered" evidence="1">
    <location>
        <begin position="1"/>
        <end position="23"/>
    </location>
</feature>
<feature type="transmembrane region" description="Helical" evidence="2">
    <location>
        <begin position="33"/>
        <end position="52"/>
    </location>
</feature>
<protein>
    <submittedName>
        <fullName evidence="3">Uncharacterized protein</fullName>
    </submittedName>
</protein>
<dbReference type="EMBL" id="FPHZ01000243">
    <property type="protein sequence ID" value="SFV89595.1"/>
    <property type="molecule type" value="Genomic_DNA"/>
</dbReference>
<evidence type="ECO:0000256" key="1">
    <source>
        <dbReference type="SAM" id="MobiDB-lite"/>
    </source>
</evidence>
<proteinExistence type="predicted"/>
<keyword evidence="2" id="KW-1133">Transmembrane helix</keyword>
<evidence type="ECO:0000256" key="2">
    <source>
        <dbReference type="SAM" id="Phobius"/>
    </source>
</evidence>
<organism evidence="3">
    <name type="scientific">hydrothermal vent metagenome</name>
    <dbReference type="NCBI Taxonomy" id="652676"/>
    <lineage>
        <taxon>unclassified sequences</taxon>
        <taxon>metagenomes</taxon>
        <taxon>ecological metagenomes</taxon>
    </lineage>
</organism>